<dbReference type="PRINTS" id="PR00081">
    <property type="entry name" value="GDHRDH"/>
</dbReference>
<dbReference type="STRING" id="1121307.CLCY_3c00890"/>
<reference evidence="3 4" key="1">
    <citation type="submission" date="2015-06" db="EMBL/GenBank/DDBJ databases">
        <title>Draft genome sequence of the purine-degrading Clostridium cylindrosporum HC-1 (DSM 605).</title>
        <authorList>
            <person name="Poehlein A."/>
            <person name="Schiel-Bengelsdorf B."/>
            <person name="Bengelsdorf F."/>
            <person name="Daniel R."/>
            <person name="Duerre P."/>
        </authorList>
    </citation>
    <scope>NUCLEOTIDE SEQUENCE [LARGE SCALE GENOMIC DNA]</scope>
    <source>
        <strain evidence="3 4">DSM 605</strain>
    </source>
</reference>
<evidence type="ECO:0000313" key="4">
    <source>
        <dbReference type="Proteomes" id="UP000036756"/>
    </source>
</evidence>
<dbReference type="SUPFAM" id="SSF51735">
    <property type="entry name" value="NAD(P)-binding Rossmann-fold domains"/>
    <property type="match status" value="1"/>
</dbReference>
<sequence>MANMNFPTSFPAQVQERHPGIESEMNPRPIFKANGYNVIGEKLKNKIAVITGGDSGIGRAVAYAFSKHGAKVNILYFDEDVDALETKSIIESEGGECNLYKGDIANEQYCISVIDEIGKKYGNIDILVNNSAVQYSKNSIDQIDTDQMLRTFEVNVFANFYLSKASLKYMTSGASIINTSSVTAFHGHKTLIDYSSTKGAITSLTRSLSMNLADKGIRVNAVAPGPIWTPLIPSSFTLEEVSTFGSQTPMKRAGQPVEVAGAYVFLASDEASFITGQTIHINGGEIVNA</sequence>
<keyword evidence="2" id="KW-0560">Oxidoreductase</keyword>
<name>A0A0J8D7F0_CLOCY</name>
<evidence type="ECO:0000256" key="1">
    <source>
        <dbReference type="ARBA" id="ARBA00006484"/>
    </source>
</evidence>
<dbReference type="FunFam" id="3.40.50.720:FF:000084">
    <property type="entry name" value="Short-chain dehydrogenase reductase"/>
    <property type="match status" value="1"/>
</dbReference>
<proteinExistence type="inferred from homology"/>
<dbReference type="PRINTS" id="PR00080">
    <property type="entry name" value="SDRFAMILY"/>
</dbReference>
<evidence type="ECO:0000313" key="3">
    <source>
        <dbReference type="EMBL" id="KMT21822.1"/>
    </source>
</evidence>
<dbReference type="InterPro" id="IPR002347">
    <property type="entry name" value="SDR_fam"/>
</dbReference>
<protein>
    <submittedName>
        <fullName evidence="3">Short-chain dehydrogenase/reductase SDR</fullName>
    </submittedName>
</protein>
<dbReference type="EMBL" id="LFVU01000026">
    <property type="protein sequence ID" value="KMT21822.1"/>
    <property type="molecule type" value="Genomic_DNA"/>
</dbReference>
<dbReference type="InterPro" id="IPR020904">
    <property type="entry name" value="Sc_DH/Rdtase_CS"/>
</dbReference>
<keyword evidence="4" id="KW-1185">Reference proteome</keyword>
<dbReference type="GO" id="GO:0008206">
    <property type="term" value="P:bile acid metabolic process"/>
    <property type="evidence" value="ECO:0007669"/>
    <property type="project" value="UniProtKB-ARBA"/>
</dbReference>
<accession>A0A0J8D7F0</accession>
<organism evidence="3 4">
    <name type="scientific">Clostridium cylindrosporum DSM 605</name>
    <dbReference type="NCBI Taxonomy" id="1121307"/>
    <lineage>
        <taxon>Bacteria</taxon>
        <taxon>Bacillati</taxon>
        <taxon>Bacillota</taxon>
        <taxon>Clostridia</taxon>
        <taxon>Eubacteriales</taxon>
        <taxon>Clostridiaceae</taxon>
        <taxon>Clostridium</taxon>
    </lineage>
</organism>
<dbReference type="InterPro" id="IPR036291">
    <property type="entry name" value="NAD(P)-bd_dom_sf"/>
</dbReference>
<gene>
    <name evidence="3" type="primary">sDR</name>
    <name evidence="3" type="ORF">CLCY_3c00890</name>
</gene>
<dbReference type="PATRIC" id="fig|1121307.3.peg.1444"/>
<dbReference type="Gene3D" id="3.40.50.720">
    <property type="entry name" value="NAD(P)-binding Rossmann-like Domain"/>
    <property type="match status" value="1"/>
</dbReference>
<dbReference type="Pfam" id="PF13561">
    <property type="entry name" value="adh_short_C2"/>
    <property type="match status" value="1"/>
</dbReference>
<dbReference type="AlphaFoldDB" id="A0A0J8D7F0"/>
<dbReference type="GO" id="GO:0016614">
    <property type="term" value="F:oxidoreductase activity, acting on CH-OH group of donors"/>
    <property type="evidence" value="ECO:0007669"/>
    <property type="project" value="UniProtKB-ARBA"/>
</dbReference>
<dbReference type="Proteomes" id="UP000036756">
    <property type="component" value="Unassembled WGS sequence"/>
</dbReference>
<dbReference type="PANTHER" id="PTHR48107">
    <property type="entry name" value="NADPH-DEPENDENT ALDEHYDE REDUCTASE-LIKE PROTEIN, CHLOROPLASTIC-RELATED"/>
    <property type="match status" value="1"/>
</dbReference>
<comment type="caution">
    <text evidence="3">The sequence shown here is derived from an EMBL/GenBank/DDBJ whole genome shotgun (WGS) entry which is preliminary data.</text>
</comment>
<dbReference type="PANTHER" id="PTHR48107:SF16">
    <property type="entry name" value="NADPH-DEPENDENT ALDEHYDE REDUCTASE 1, CHLOROPLASTIC"/>
    <property type="match status" value="1"/>
</dbReference>
<dbReference type="PROSITE" id="PS00061">
    <property type="entry name" value="ADH_SHORT"/>
    <property type="match status" value="1"/>
</dbReference>
<evidence type="ECO:0000256" key="2">
    <source>
        <dbReference type="ARBA" id="ARBA00023002"/>
    </source>
</evidence>
<comment type="similarity">
    <text evidence="1">Belongs to the short-chain dehydrogenases/reductases (SDR) family.</text>
</comment>